<dbReference type="Pfam" id="PF13692">
    <property type="entry name" value="Glyco_trans_1_4"/>
    <property type="match status" value="1"/>
</dbReference>
<dbReference type="RefSeq" id="WP_207870258.1">
    <property type="nucleotide sequence ID" value="NZ_CP062222.1"/>
</dbReference>
<gene>
    <name evidence="2" type="ORF">IFJ75_18645</name>
</gene>
<accession>A0A975C030</accession>
<sequence>MKLLIDGVFFQLASSGIARVWQSILPLLIADTRLEVLILDRGGIPDIPGLKRIPFPAYKDHYTADDSILIQKVCDFYKVDVFTSTYYTTPLTTPMFLMVYDMIPELFDFDLSHRHWQEKAVAISYARSTISISESTRTDLIRLYPHTANAAEVALLGYDTAVFKPATEAAVQALRDAVGFDRPYVVMVGSREQHLGYKNTRLFFDAVAAIKRTDFDILCIGGEPEINPASLALLPPGMKIKRIVATNAELAAAYTGALALVYPSLYEGFGLPVLEAMACGCPVITTKRGSLGEVAGDACITIEGSSAPEMVAALGSVQVEANRVALRRKGLERAATFSWNDMAQAVYAATETLSETSKTDAYAAFAERWSELRIMQSEVDVDRWG</sequence>
<keyword evidence="1" id="KW-0808">Transferase</keyword>
<evidence type="ECO:0000256" key="1">
    <source>
        <dbReference type="ARBA" id="ARBA00022679"/>
    </source>
</evidence>
<dbReference type="SUPFAM" id="SSF53756">
    <property type="entry name" value="UDP-Glycosyltransferase/glycogen phosphorylase"/>
    <property type="match status" value="1"/>
</dbReference>
<reference evidence="2" key="1">
    <citation type="submission" date="2020-09" db="EMBL/GenBank/DDBJ databases">
        <title>Brevundimonas sp. LVF2 isolated from a puddle in Goettingen, Germany.</title>
        <authorList>
            <person name="Friedrich I."/>
            <person name="Klassen A."/>
            <person name="Hannes N."/>
            <person name="Schneider D."/>
            <person name="Hertel R."/>
            <person name="Daniel R."/>
        </authorList>
    </citation>
    <scope>NUCLEOTIDE SEQUENCE</scope>
    <source>
        <strain evidence="2">LVF2</strain>
    </source>
</reference>
<keyword evidence="3" id="KW-1185">Reference proteome</keyword>
<evidence type="ECO:0000313" key="3">
    <source>
        <dbReference type="Proteomes" id="UP000663918"/>
    </source>
</evidence>
<dbReference type="CDD" id="cd03809">
    <property type="entry name" value="GT4_MtfB-like"/>
    <property type="match status" value="1"/>
</dbReference>
<dbReference type="PANTHER" id="PTHR46401">
    <property type="entry name" value="GLYCOSYLTRANSFERASE WBBK-RELATED"/>
    <property type="match status" value="1"/>
</dbReference>
<evidence type="ECO:0000313" key="2">
    <source>
        <dbReference type="EMBL" id="QTC91186.1"/>
    </source>
</evidence>
<protein>
    <submittedName>
        <fullName evidence="2">Glycosyltransferase family 4 protein</fullName>
    </submittedName>
</protein>
<dbReference type="KEGG" id="bgoe:IFJ75_18645"/>
<dbReference type="EMBL" id="CP062222">
    <property type="protein sequence ID" value="QTC91186.1"/>
    <property type="molecule type" value="Genomic_DNA"/>
</dbReference>
<dbReference type="GO" id="GO:0009103">
    <property type="term" value="P:lipopolysaccharide biosynthetic process"/>
    <property type="evidence" value="ECO:0007669"/>
    <property type="project" value="TreeGrafter"/>
</dbReference>
<dbReference type="GO" id="GO:0016757">
    <property type="term" value="F:glycosyltransferase activity"/>
    <property type="evidence" value="ECO:0007669"/>
    <property type="project" value="TreeGrafter"/>
</dbReference>
<dbReference type="PANTHER" id="PTHR46401:SF2">
    <property type="entry name" value="GLYCOSYLTRANSFERASE WBBK-RELATED"/>
    <property type="match status" value="1"/>
</dbReference>
<dbReference type="Proteomes" id="UP000663918">
    <property type="component" value="Chromosome"/>
</dbReference>
<organism evidence="2 3">
    <name type="scientific">Brevundimonas goettingensis</name>
    <dbReference type="NCBI Taxonomy" id="2774190"/>
    <lineage>
        <taxon>Bacteria</taxon>
        <taxon>Pseudomonadati</taxon>
        <taxon>Pseudomonadota</taxon>
        <taxon>Alphaproteobacteria</taxon>
        <taxon>Caulobacterales</taxon>
        <taxon>Caulobacteraceae</taxon>
        <taxon>Brevundimonas</taxon>
    </lineage>
</organism>
<dbReference type="Gene3D" id="3.40.50.2000">
    <property type="entry name" value="Glycogen Phosphorylase B"/>
    <property type="match status" value="1"/>
</dbReference>
<dbReference type="AlphaFoldDB" id="A0A975C030"/>
<proteinExistence type="predicted"/>
<name>A0A975C030_9CAUL</name>